<evidence type="ECO:0000313" key="3">
    <source>
        <dbReference type="Proteomes" id="UP000593567"/>
    </source>
</evidence>
<gene>
    <name evidence="2" type="ORF">EB796_023050</name>
</gene>
<keyword evidence="1" id="KW-0472">Membrane</keyword>
<dbReference type="PANTHER" id="PTHR13906:SF4">
    <property type="entry name" value="LYSOPHOSPHOLIPID ACYLTRANSFERASE 6"/>
    <property type="match status" value="1"/>
</dbReference>
<keyword evidence="1" id="KW-0812">Transmembrane</keyword>
<dbReference type="EMBL" id="VXIV02003287">
    <property type="protein sequence ID" value="KAF6018654.1"/>
    <property type="molecule type" value="Genomic_DNA"/>
</dbReference>
<name>A0A7J7IZ19_BUGNE</name>
<dbReference type="GO" id="GO:0016746">
    <property type="term" value="F:acyltransferase activity"/>
    <property type="evidence" value="ECO:0007669"/>
    <property type="project" value="TreeGrafter"/>
</dbReference>
<organism evidence="2 3">
    <name type="scientific">Bugula neritina</name>
    <name type="common">Brown bryozoan</name>
    <name type="synonym">Sertularia neritina</name>
    <dbReference type="NCBI Taxonomy" id="10212"/>
    <lineage>
        <taxon>Eukaryota</taxon>
        <taxon>Metazoa</taxon>
        <taxon>Spiralia</taxon>
        <taxon>Lophotrochozoa</taxon>
        <taxon>Bryozoa</taxon>
        <taxon>Gymnolaemata</taxon>
        <taxon>Cheilostomatida</taxon>
        <taxon>Flustrina</taxon>
        <taxon>Buguloidea</taxon>
        <taxon>Bugulidae</taxon>
        <taxon>Bugula</taxon>
    </lineage>
</organism>
<sequence>MLSILQGIPSDQLTAMGCQLLSLMSGVLFYHVFHTKYSSTNTRHLISLTIGLTVAILCYKTSFIHLLLLCLLSYTVLLYVPVGFRGWLTFALCFGHVLLVHLDSYVNHYMEFRVEISNSLMVLASKVSYTAFSLDDNFKRSKLTPNQVKYKLTATPTFFEYFSYCFCFLGILFGPCYHFSEYMSFIRGDQYKEKWPAVSSTCYNYHFSVSY</sequence>
<protein>
    <submittedName>
        <fullName evidence="2">MBOAT1</fullName>
    </submittedName>
</protein>
<feature type="transmembrane region" description="Helical" evidence="1">
    <location>
        <begin position="84"/>
        <end position="102"/>
    </location>
</feature>
<comment type="caution">
    <text evidence="2">The sequence shown here is derived from an EMBL/GenBank/DDBJ whole genome shotgun (WGS) entry which is preliminary data.</text>
</comment>
<feature type="transmembrane region" description="Helical" evidence="1">
    <location>
        <begin position="12"/>
        <end position="33"/>
    </location>
</feature>
<feature type="transmembrane region" description="Helical" evidence="1">
    <location>
        <begin position="45"/>
        <end position="78"/>
    </location>
</feature>
<dbReference type="InterPro" id="IPR049941">
    <property type="entry name" value="LPLAT_7/PORCN-like"/>
</dbReference>
<dbReference type="PANTHER" id="PTHR13906">
    <property type="entry name" value="PORCUPINE"/>
    <property type="match status" value="1"/>
</dbReference>
<keyword evidence="3" id="KW-1185">Reference proteome</keyword>
<reference evidence="2" key="1">
    <citation type="submission" date="2020-06" db="EMBL/GenBank/DDBJ databases">
        <title>Draft genome of Bugula neritina, a colonial animal packing powerful symbionts and potential medicines.</title>
        <authorList>
            <person name="Rayko M."/>
        </authorList>
    </citation>
    <scope>NUCLEOTIDE SEQUENCE [LARGE SCALE GENOMIC DNA]</scope>
    <source>
        <strain evidence="2">Kwan_BN1</strain>
    </source>
</reference>
<dbReference type="Proteomes" id="UP000593567">
    <property type="component" value="Unassembled WGS sequence"/>
</dbReference>
<dbReference type="GO" id="GO:0016020">
    <property type="term" value="C:membrane"/>
    <property type="evidence" value="ECO:0007669"/>
    <property type="project" value="TreeGrafter"/>
</dbReference>
<proteinExistence type="predicted"/>
<dbReference type="AlphaFoldDB" id="A0A7J7IZ19"/>
<evidence type="ECO:0000256" key="1">
    <source>
        <dbReference type="SAM" id="Phobius"/>
    </source>
</evidence>
<dbReference type="OrthoDB" id="286734at2759"/>
<dbReference type="GO" id="GO:0030258">
    <property type="term" value="P:lipid modification"/>
    <property type="evidence" value="ECO:0007669"/>
    <property type="project" value="TreeGrafter"/>
</dbReference>
<evidence type="ECO:0000313" key="2">
    <source>
        <dbReference type="EMBL" id="KAF6018654.1"/>
    </source>
</evidence>
<accession>A0A7J7IZ19</accession>
<feature type="transmembrane region" description="Helical" evidence="1">
    <location>
        <begin position="161"/>
        <end position="180"/>
    </location>
</feature>
<keyword evidence="1" id="KW-1133">Transmembrane helix</keyword>